<evidence type="ECO:0000256" key="1">
    <source>
        <dbReference type="ARBA" id="ARBA00001946"/>
    </source>
</evidence>
<keyword evidence="3" id="KW-0479">Metal-binding</keyword>
<name>A0A0D1DWU4_MYCMD</name>
<dbReference type="InterPro" id="IPR000086">
    <property type="entry name" value="NUDIX_hydrolase_dom"/>
</dbReference>
<comment type="similarity">
    <text evidence="2">Belongs to the Nudix hydrolase family.</text>
</comment>
<reference evidence="7 8" key="1">
    <citation type="journal article" date="2006" name="Nature">
        <title>Insights from the genome of the biotrophic fungal plant pathogen Ustilago maydis.</title>
        <authorList>
            <person name="Kamper J."/>
            <person name="Kahmann R."/>
            <person name="Bolker M."/>
            <person name="Ma L.J."/>
            <person name="Brefort T."/>
            <person name="Saville B.J."/>
            <person name="Banuett F."/>
            <person name="Kronstad J.W."/>
            <person name="Gold S.E."/>
            <person name="Muller O."/>
            <person name="Perlin M.H."/>
            <person name="Wosten H.A."/>
            <person name="de Vries R."/>
            <person name="Ruiz-Herrera J."/>
            <person name="Reynaga-Pena C.G."/>
            <person name="Snetselaar K."/>
            <person name="McCann M."/>
            <person name="Perez-Martin J."/>
            <person name="Feldbrugge M."/>
            <person name="Basse C.W."/>
            <person name="Steinberg G."/>
            <person name="Ibeas J.I."/>
            <person name="Holloman W."/>
            <person name="Guzman P."/>
            <person name="Farman M."/>
            <person name="Stajich J.E."/>
            <person name="Sentandreu R."/>
            <person name="Gonzalez-Prieto J.M."/>
            <person name="Kennell J.C."/>
            <person name="Molina L."/>
            <person name="Schirawski J."/>
            <person name="Mendoza-Mendoza A."/>
            <person name="Greilinger D."/>
            <person name="Munch K."/>
            <person name="Rossel N."/>
            <person name="Scherer M."/>
            <person name="Vranes M."/>
            <person name="Ladendorf O."/>
            <person name="Vincon V."/>
            <person name="Fuchs U."/>
            <person name="Sandrock B."/>
            <person name="Meng S."/>
            <person name="Ho E.C."/>
            <person name="Cahill M.J."/>
            <person name="Boyce K.J."/>
            <person name="Klose J."/>
            <person name="Klosterman S.J."/>
            <person name="Deelstra H.J."/>
            <person name="Ortiz-Castellanos L."/>
            <person name="Li W."/>
            <person name="Sanchez-Alonso P."/>
            <person name="Schreier P.H."/>
            <person name="Hauser-Hahn I."/>
            <person name="Vaupel M."/>
            <person name="Koopmann E."/>
            <person name="Friedrich G."/>
            <person name="Voss H."/>
            <person name="Schluter T."/>
            <person name="Margolis J."/>
            <person name="Platt D."/>
            <person name="Swimmer C."/>
            <person name="Gnirke A."/>
            <person name="Chen F."/>
            <person name="Vysotskaia V."/>
            <person name="Mannhaupt G."/>
            <person name="Guldener U."/>
            <person name="Munsterkotter M."/>
            <person name="Haase D."/>
            <person name="Oesterheld M."/>
            <person name="Mewes H.W."/>
            <person name="Mauceli E.W."/>
            <person name="DeCaprio D."/>
            <person name="Wade C.M."/>
            <person name="Butler J."/>
            <person name="Young S."/>
            <person name="Jaffe D.B."/>
            <person name="Calvo S."/>
            <person name="Nusbaum C."/>
            <person name="Galagan J."/>
            <person name="Birren B.W."/>
        </authorList>
    </citation>
    <scope>NUCLEOTIDE SEQUENCE [LARGE SCALE GENOMIC DNA]</scope>
    <source>
        <strain evidence="8">DSM 14603 / FGSC 9021 / UM521</strain>
    </source>
</reference>
<evidence type="ECO:0000256" key="4">
    <source>
        <dbReference type="ARBA" id="ARBA00022801"/>
    </source>
</evidence>
<evidence type="ECO:0000259" key="6">
    <source>
        <dbReference type="PROSITE" id="PS51462"/>
    </source>
</evidence>
<dbReference type="OMA" id="CILRETH"/>
<dbReference type="RefSeq" id="XP_011389675.1">
    <property type="nucleotide sequence ID" value="XM_011391373.1"/>
</dbReference>
<dbReference type="Gene3D" id="3.90.79.10">
    <property type="entry name" value="Nucleoside Triphosphate Pyrophosphohydrolase"/>
    <property type="match status" value="1"/>
</dbReference>
<dbReference type="PROSITE" id="PS51462">
    <property type="entry name" value="NUDIX"/>
    <property type="match status" value="1"/>
</dbReference>
<evidence type="ECO:0000256" key="2">
    <source>
        <dbReference type="ARBA" id="ARBA00005582"/>
    </source>
</evidence>
<protein>
    <recommendedName>
        <fullName evidence="6">Nudix hydrolase domain-containing protein</fullName>
    </recommendedName>
</protein>
<dbReference type="Pfam" id="PF00293">
    <property type="entry name" value="NUDIX"/>
    <property type="match status" value="1"/>
</dbReference>
<comment type="cofactor">
    <cofactor evidence="1">
        <name>Mg(2+)</name>
        <dbReference type="ChEBI" id="CHEBI:18420"/>
    </cofactor>
</comment>
<dbReference type="InterPro" id="IPR020084">
    <property type="entry name" value="NUDIX_hydrolase_CS"/>
</dbReference>
<evidence type="ECO:0000313" key="7">
    <source>
        <dbReference type="EMBL" id="KIS68684.1"/>
    </source>
</evidence>
<dbReference type="GeneID" id="23563763"/>
<dbReference type="PANTHER" id="PTHR43758">
    <property type="entry name" value="7,8-DIHYDRO-8-OXOGUANINE TRIPHOSPHATASE"/>
    <property type="match status" value="1"/>
</dbReference>
<evidence type="ECO:0000313" key="8">
    <source>
        <dbReference type="Proteomes" id="UP000000561"/>
    </source>
</evidence>
<dbReference type="KEGG" id="uma:UMAG_03256"/>
<sequence length="299" mass="34009">MYDLLTFEARVAGTRAAGTWYVLDGVTMATGSHELAMETRELEHDEVWTGRTGRRMWYRVESYSGMGGMERYDWYLDGDLRRTMRCASKAQVPPAETDADYTHTLLFLHTPERLLLAKKLRGFATDTYNGIGGKVNTGESAVECILRETHEEVHLTLVPDKLSFAGSISIHVDHGESVKIAVFTQRLQEDDVPRAVIKSSDEVHPTWIPKHHLVPNTDHQPFTGKMRPEHNIYLACLLNDHIQPHADNPADKGVLINVKIAFHAEPSKLEFAQAERPENHRTIRQWSLDVFYNSETTFT</sequence>
<keyword evidence="8" id="KW-1185">Reference proteome</keyword>
<feature type="domain" description="Nudix hydrolase" evidence="6">
    <location>
        <begin position="97"/>
        <end position="227"/>
    </location>
</feature>
<keyword evidence="5" id="KW-0460">Magnesium</keyword>
<dbReference type="InterPro" id="IPR015797">
    <property type="entry name" value="NUDIX_hydrolase-like_dom_sf"/>
</dbReference>
<dbReference type="eggNOG" id="ENOG502S254">
    <property type="taxonomic scope" value="Eukaryota"/>
</dbReference>
<keyword evidence="4" id="KW-0378">Hydrolase</keyword>
<dbReference type="InParanoid" id="A0A0D1DWU4"/>
<organism evidence="7 8">
    <name type="scientific">Mycosarcoma maydis</name>
    <name type="common">Corn smut fungus</name>
    <name type="synonym">Ustilago maydis</name>
    <dbReference type="NCBI Taxonomy" id="5270"/>
    <lineage>
        <taxon>Eukaryota</taxon>
        <taxon>Fungi</taxon>
        <taxon>Dikarya</taxon>
        <taxon>Basidiomycota</taxon>
        <taxon>Ustilaginomycotina</taxon>
        <taxon>Ustilaginomycetes</taxon>
        <taxon>Ustilaginales</taxon>
        <taxon>Ustilaginaceae</taxon>
        <taxon>Mycosarcoma</taxon>
    </lineage>
</organism>
<evidence type="ECO:0000256" key="3">
    <source>
        <dbReference type="ARBA" id="ARBA00022723"/>
    </source>
</evidence>
<dbReference type="Proteomes" id="UP000000561">
    <property type="component" value="Chromosome 8"/>
</dbReference>
<dbReference type="OrthoDB" id="447842at2759"/>
<dbReference type="SUPFAM" id="SSF55811">
    <property type="entry name" value="Nudix"/>
    <property type="match status" value="1"/>
</dbReference>
<dbReference type="PANTHER" id="PTHR43758:SF2">
    <property type="entry name" value="OXIDIZED PURINE NUCLEOSIDE TRIPHOSPHATE HYDROLASE"/>
    <property type="match status" value="1"/>
</dbReference>
<dbReference type="GO" id="GO:0005737">
    <property type="term" value="C:cytoplasm"/>
    <property type="evidence" value="ECO:0000318"/>
    <property type="project" value="GO_Central"/>
</dbReference>
<dbReference type="AlphaFoldDB" id="A0A0D1DWU4"/>
<accession>A0A0D1DWU4</accession>
<dbReference type="GO" id="GO:0008413">
    <property type="term" value="F:8-oxo-7,8-dihydroguanosine triphosphate pyrophosphatase activity"/>
    <property type="evidence" value="ECO:0000318"/>
    <property type="project" value="GO_Central"/>
</dbReference>
<gene>
    <name evidence="7" type="ORF">UMAG_03256</name>
</gene>
<dbReference type="VEuPathDB" id="FungiDB:UMAG_03256"/>
<dbReference type="GO" id="GO:0046872">
    <property type="term" value="F:metal ion binding"/>
    <property type="evidence" value="ECO:0007669"/>
    <property type="project" value="UniProtKB-KW"/>
</dbReference>
<evidence type="ECO:0000256" key="5">
    <source>
        <dbReference type="ARBA" id="ARBA00022842"/>
    </source>
</evidence>
<dbReference type="PROSITE" id="PS00893">
    <property type="entry name" value="NUDIX_BOX"/>
    <property type="match status" value="1"/>
</dbReference>
<dbReference type="GO" id="GO:0042262">
    <property type="term" value="P:DNA protection"/>
    <property type="evidence" value="ECO:0000318"/>
    <property type="project" value="GO_Central"/>
</dbReference>
<dbReference type="EMBL" id="CM003147">
    <property type="protein sequence ID" value="KIS68684.1"/>
    <property type="molecule type" value="Genomic_DNA"/>
</dbReference>
<proteinExistence type="inferred from homology"/>